<proteinExistence type="predicted"/>
<evidence type="ECO:0000313" key="3">
    <source>
        <dbReference type="Proteomes" id="UP000550895"/>
    </source>
</evidence>
<evidence type="ECO:0000259" key="1">
    <source>
        <dbReference type="Pfam" id="PF20797"/>
    </source>
</evidence>
<keyword evidence="3" id="KW-1185">Reference proteome</keyword>
<gene>
    <name evidence="2" type="ORF">HNR26_000278</name>
</gene>
<comment type="caution">
    <text evidence="2">The sequence shown here is derived from an EMBL/GenBank/DDBJ whole genome shotgun (WGS) entry which is preliminary data.</text>
</comment>
<dbReference type="EMBL" id="JACHGA010000001">
    <property type="protein sequence ID" value="MBB5274240.1"/>
    <property type="molecule type" value="Genomic_DNA"/>
</dbReference>
<dbReference type="RefSeq" id="WP_246035003.1">
    <property type="nucleotide sequence ID" value="NZ_JACHGA010000001.1"/>
</dbReference>
<name>A0A7W8MBC9_9HYPH</name>
<dbReference type="AlphaFoldDB" id="A0A7W8MBC9"/>
<dbReference type="Pfam" id="PF20797">
    <property type="entry name" value="HepT-like_2"/>
    <property type="match status" value="1"/>
</dbReference>
<protein>
    <submittedName>
        <fullName evidence="2">Uncharacterized protein YutE (UPF0331/DUF86 family)</fullName>
    </submittedName>
</protein>
<sequence length="161" mass="18098">MTPFTLAEFSRLSPRLERCERELGQLADFFDRHRQDVDDGDWGAVSAASLGVHNVYNGIEDILMSLARDLDGSAPSGPTIHQDVLDQMASEISGRRPALLPPDLHIDLTELKGFRHLVRHKYGFDLRPEKVVDNVQRLQRAYPAFVQRLTALHNLLAAQSS</sequence>
<dbReference type="Proteomes" id="UP000550895">
    <property type="component" value="Unassembled WGS sequence"/>
</dbReference>
<feature type="domain" description="HepT-like" evidence="1">
    <location>
        <begin position="50"/>
        <end position="152"/>
    </location>
</feature>
<accession>A0A7W8MBC9</accession>
<dbReference type="InterPro" id="IPR048769">
    <property type="entry name" value="HepT-like_dom"/>
</dbReference>
<organism evidence="2 3">
    <name type="scientific">Rhizobium rosettiformans</name>
    <dbReference type="NCBI Taxonomy" id="1368430"/>
    <lineage>
        <taxon>Bacteria</taxon>
        <taxon>Pseudomonadati</taxon>
        <taxon>Pseudomonadota</taxon>
        <taxon>Alphaproteobacteria</taxon>
        <taxon>Hyphomicrobiales</taxon>
        <taxon>Rhizobiaceae</taxon>
        <taxon>Rhizobium/Agrobacterium group</taxon>
        <taxon>Rhizobium</taxon>
    </lineage>
</organism>
<evidence type="ECO:0000313" key="2">
    <source>
        <dbReference type="EMBL" id="MBB5274240.1"/>
    </source>
</evidence>
<reference evidence="2 3" key="1">
    <citation type="submission" date="2020-08" db="EMBL/GenBank/DDBJ databases">
        <title>Genomic Encyclopedia of Type Strains, Phase IV (KMG-IV): sequencing the most valuable type-strain genomes for metagenomic binning, comparative biology and taxonomic classification.</title>
        <authorList>
            <person name="Goeker M."/>
        </authorList>
    </citation>
    <scope>NUCLEOTIDE SEQUENCE [LARGE SCALE GENOMIC DNA]</scope>
    <source>
        <strain evidence="2 3">DSM 26376</strain>
    </source>
</reference>